<evidence type="ECO:0000256" key="1">
    <source>
        <dbReference type="SAM" id="MobiDB-lite"/>
    </source>
</evidence>
<dbReference type="EMBL" id="JAPEVB010000003">
    <property type="protein sequence ID" value="KAJ4390960.1"/>
    <property type="molecule type" value="Genomic_DNA"/>
</dbReference>
<dbReference type="AlphaFoldDB" id="A0A9W8YSW0"/>
<organism evidence="2 3">
    <name type="scientific">Gnomoniopsis smithogilvyi</name>
    <dbReference type="NCBI Taxonomy" id="1191159"/>
    <lineage>
        <taxon>Eukaryota</taxon>
        <taxon>Fungi</taxon>
        <taxon>Dikarya</taxon>
        <taxon>Ascomycota</taxon>
        <taxon>Pezizomycotina</taxon>
        <taxon>Sordariomycetes</taxon>
        <taxon>Sordariomycetidae</taxon>
        <taxon>Diaporthales</taxon>
        <taxon>Gnomoniaceae</taxon>
        <taxon>Gnomoniopsis</taxon>
    </lineage>
</organism>
<feature type="compositionally biased region" description="Polar residues" evidence="1">
    <location>
        <begin position="466"/>
        <end position="489"/>
    </location>
</feature>
<feature type="compositionally biased region" description="Polar residues" evidence="1">
    <location>
        <begin position="396"/>
        <end position="412"/>
    </location>
</feature>
<feature type="region of interest" description="Disordered" evidence="1">
    <location>
        <begin position="216"/>
        <end position="248"/>
    </location>
</feature>
<reference evidence="2" key="1">
    <citation type="submission" date="2022-10" db="EMBL/GenBank/DDBJ databases">
        <title>Tapping the CABI collections for fungal endophytes: first genome assemblies for Collariella, Neodidymelliopsis, Ascochyta clinopodiicola, Didymella pomorum, Didymosphaeria variabile, Neocosmospora piperis and Neocucurbitaria cava.</title>
        <authorList>
            <person name="Hill R."/>
        </authorList>
    </citation>
    <scope>NUCLEOTIDE SEQUENCE</scope>
    <source>
        <strain evidence="2">IMI 355082</strain>
    </source>
</reference>
<dbReference type="OrthoDB" id="5138418at2759"/>
<feature type="compositionally biased region" description="Polar residues" evidence="1">
    <location>
        <begin position="50"/>
        <end position="60"/>
    </location>
</feature>
<feature type="compositionally biased region" description="Low complexity" evidence="1">
    <location>
        <begin position="369"/>
        <end position="381"/>
    </location>
</feature>
<accession>A0A9W8YSW0</accession>
<keyword evidence="3" id="KW-1185">Reference proteome</keyword>
<proteinExistence type="predicted"/>
<comment type="caution">
    <text evidence="2">The sequence shown here is derived from an EMBL/GenBank/DDBJ whole genome shotgun (WGS) entry which is preliminary data.</text>
</comment>
<feature type="region of interest" description="Disordered" evidence="1">
    <location>
        <begin position="50"/>
        <end position="99"/>
    </location>
</feature>
<dbReference type="Proteomes" id="UP001140453">
    <property type="component" value="Unassembled WGS sequence"/>
</dbReference>
<sequence length="601" mass="64861">MTFGNQFHMPGSFHFEGPGASTTLNANMFRPPLSPSSSSYNLAKSTGSLLSDTSMATGSNAPAPPRLGRKRTHDESNNRYPFARVNTGGARDSPGTMMDDSARAEHRYTLAGQIETPGAQITPGAGAMEDSLYSDVDYRRALGPKRPLEDGEAGSTRLVNEETGETITPREAGWTTFAFQAIGGVVGKVWEFCKGGAGSFRGFQAGGGKAFEFNGQPIPTLTPEPQSATIHADSQEPPNSPPGAYPVHDEINYFSQYSADIHEPTFSPNYFQEEKLPEPLVASNPFQQPNPFKEKEPSPDPNPEPEPERPAAKRRQTGHLNEADELRRNWVMVEEDEPSPLPTRSALSAKKPASTASSRIPAASRSNMTSRLQTSRLSTSTPKRRISAPSPRFSDRSNIPTLTPSRLQQSPASFAGGPNATPPSLSAREPASYANPRSPSRSAAPNPFSTPTGSRIPQPKLAPNPFANTRTSSPIQPRLSTGSRPSSRGSLHPSPLAQNFGSRIATPPTRGHHRNTSSVSTSSASRGRPSFGYGDVEAVQTSPRLDDEGRQLATKRFATEKRNYSRLDRLNAELQGLIRQGQEALGTTVDVDMDEGWEEAT</sequence>
<name>A0A9W8YSW0_9PEZI</name>
<feature type="compositionally biased region" description="Polar residues" evidence="1">
    <location>
        <begin position="354"/>
        <end position="368"/>
    </location>
</feature>
<feature type="compositionally biased region" description="Low complexity" evidence="1">
    <location>
        <begin position="430"/>
        <end position="447"/>
    </location>
</feature>
<feature type="region of interest" description="Disordered" evidence="1">
    <location>
        <begin position="26"/>
        <end position="45"/>
    </location>
</feature>
<evidence type="ECO:0000313" key="3">
    <source>
        <dbReference type="Proteomes" id="UP001140453"/>
    </source>
</evidence>
<feature type="compositionally biased region" description="Polar residues" evidence="1">
    <location>
        <begin position="217"/>
        <end position="229"/>
    </location>
</feature>
<feature type="compositionally biased region" description="Low complexity" evidence="1">
    <location>
        <begin position="516"/>
        <end position="525"/>
    </location>
</feature>
<protein>
    <submittedName>
        <fullName evidence="2">Uncharacterized protein</fullName>
    </submittedName>
</protein>
<evidence type="ECO:0000313" key="2">
    <source>
        <dbReference type="EMBL" id="KAJ4390960.1"/>
    </source>
</evidence>
<feature type="region of interest" description="Disordered" evidence="1">
    <location>
        <begin position="281"/>
        <end position="545"/>
    </location>
</feature>
<gene>
    <name evidence="2" type="ORF">N0V93_004559</name>
</gene>